<keyword evidence="1" id="KW-0813">Transport</keyword>
<evidence type="ECO:0000256" key="4">
    <source>
        <dbReference type="ARBA" id="ARBA00023004"/>
    </source>
</evidence>
<sequence length="229" mass="26483">MDFLSSVFGYKKSPSISSMNRSYRSRDNLMKRSSDKASVMVDTMSYTEKPSTYSTCPATGRRVDSAYSDKNSMSEGCPFSKPIENMMEIPLELKKDGEPTILEILGEDRVEQIVERFYHHNLTDRRTRAFFHGINIERLQRMQTVFLVSLLGGKPINMRKMRSAHKRLLELNDSHFDAVMKNLMRAAKDMQVPRNLRDRILAAAEITRDDVLGRTPKHELYISSQPDYY</sequence>
<keyword evidence="3" id="KW-0479">Metal-binding</keyword>
<evidence type="ECO:0000256" key="2">
    <source>
        <dbReference type="ARBA" id="ARBA00022617"/>
    </source>
</evidence>
<gene>
    <name evidence="5" type="ORF">K7432_001942</name>
</gene>
<evidence type="ECO:0000313" key="6">
    <source>
        <dbReference type="Proteomes" id="UP001479436"/>
    </source>
</evidence>
<dbReference type="InterPro" id="IPR001486">
    <property type="entry name" value="Hemoglobin_trunc"/>
</dbReference>
<dbReference type="Pfam" id="PF01152">
    <property type="entry name" value="Bac_globin"/>
    <property type="match status" value="1"/>
</dbReference>
<reference evidence="5 6" key="1">
    <citation type="submission" date="2023-04" db="EMBL/GenBank/DDBJ databases">
        <title>Genome of Basidiobolus ranarum AG-B5.</title>
        <authorList>
            <person name="Stajich J.E."/>
            <person name="Carter-House D."/>
            <person name="Gryganskyi A."/>
        </authorList>
    </citation>
    <scope>NUCLEOTIDE SEQUENCE [LARGE SCALE GENOMIC DNA]</scope>
    <source>
        <strain evidence="5 6">AG-B5</strain>
    </source>
</reference>
<keyword evidence="4" id="KW-0408">Iron</keyword>
<dbReference type="SUPFAM" id="SSF46458">
    <property type="entry name" value="Globin-like"/>
    <property type="match status" value="1"/>
</dbReference>
<evidence type="ECO:0008006" key="7">
    <source>
        <dbReference type="Google" id="ProtNLM"/>
    </source>
</evidence>
<dbReference type="EMBL" id="JASJQH010000048">
    <property type="protein sequence ID" value="KAK9767879.1"/>
    <property type="molecule type" value="Genomic_DNA"/>
</dbReference>
<dbReference type="InterPro" id="IPR009050">
    <property type="entry name" value="Globin-like_sf"/>
</dbReference>
<accession>A0ABR2X293</accession>
<keyword evidence="2" id="KW-0349">Heme</keyword>
<organism evidence="5 6">
    <name type="scientific">Basidiobolus ranarum</name>
    <dbReference type="NCBI Taxonomy" id="34480"/>
    <lineage>
        <taxon>Eukaryota</taxon>
        <taxon>Fungi</taxon>
        <taxon>Fungi incertae sedis</taxon>
        <taxon>Zoopagomycota</taxon>
        <taxon>Entomophthoromycotina</taxon>
        <taxon>Basidiobolomycetes</taxon>
        <taxon>Basidiobolales</taxon>
        <taxon>Basidiobolaceae</taxon>
        <taxon>Basidiobolus</taxon>
    </lineage>
</organism>
<evidence type="ECO:0000256" key="3">
    <source>
        <dbReference type="ARBA" id="ARBA00022723"/>
    </source>
</evidence>
<dbReference type="Proteomes" id="UP001479436">
    <property type="component" value="Unassembled WGS sequence"/>
</dbReference>
<name>A0ABR2X293_9FUNG</name>
<protein>
    <recommendedName>
        <fullName evidence="7">Globin-like protein</fullName>
    </recommendedName>
</protein>
<proteinExistence type="predicted"/>
<dbReference type="InterPro" id="IPR012292">
    <property type="entry name" value="Globin/Proto"/>
</dbReference>
<dbReference type="Gene3D" id="1.10.490.10">
    <property type="entry name" value="Globins"/>
    <property type="match status" value="1"/>
</dbReference>
<dbReference type="CDD" id="cd00454">
    <property type="entry name" value="TrHb1_N"/>
    <property type="match status" value="1"/>
</dbReference>
<keyword evidence="6" id="KW-1185">Reference proteome</keyword>
<evidence type="ECO:0000313" key="5">
    <source>
        <dbReference type="EMBL" id="KAK9767879.1"/>
    </source>
</evidence>
<evidence type="ECO:0000256" key="1">
    <source>
        <dbReference type="ARBA" id="ARBA00022448"/>
    </source>
</evidence>
<comment type="caution">
    <text evidence="5">The sequence shown here is derived from an EMBL/GenBank/DDBJ whole genome shotgun (WGS) entry which is preliminary data.</text>
</comment>